<dbReference type="InterPro" id="IPR012245">
    <property type="entry name" value="MoaB"/>
</dbReference>
<keyword evidence="5" id="KW-0501">Molybdenum cofactor biosynthesis</keyword>
<comment type="caution">
    <text evidence="7">The sequence shown here is derived from an EMBL/GenBank/DDBJ whole genome shotgun (WGS) entry which is preliminary data.</text>
</comment>
<dbReference type="Pfam" id="PF00994">
    <property type="entry name" value="MoCF_biosynth"/>
    <property type="match status" value="1"/>
</dbReference>
<dbReference type="AlphaFoldDB" id="A0A520XEN6"/>
<reference evidence="7 8" key="1">
    <citation type="submission" date="2019-01" db="EMBL/GenBank/DDBJ databases">
        <title>Insights into ecological role of a new deltaproteobacterial order Candidatus Sinidesulfobacterales (Sva0485) by metagenomics and metatranscriptomics.</title>
        <authorList>
            <person name="Tan S."/>
            <person name="Liu J."/>
            <person name="Fang Y."/>
            <person name="Hedlund B."/>
            <person name="Lian Z.-H."/>
            <person name="Huang L.-Y."/>
            <person name="Li J.-T."/>
            <person name="Huang L.-N."/>
            <person name="Li W.-J."/>
            <person name="Jiang H.-C."/>
            <person name="Dong H.-L."/>
            <person name="Shu W.-S."/>
        </authorList>
    </citation>
    <scope>NUCLEOTIDE SEQUENCE [LARGE SCALE GENOMIC DNA]</scope>
    <source>
        <strain evidence="7">AP4</strain>
    </source>
</reference>
<protein>
    <recommendedName>
        <fullName evidence="4 5">Molybdenum cofactor biosynthesis protein B</fullName>
    </recommendedName>
</protein>
<evidence type="ECO:0000313" key="8">
    <source>
        <dbReference type="Proteomes" id="UP000322454"/>
    </source>
</evidence>
<comment type="pathway">
    <text evidence="2 5">Cofactor biosynthesis; molybdopterin biosynthesis.</text>
</comment>
<dbReference type="SUPFAM" id="SSF53218">
    <property type="entry name" value="Molybdenum cofactor biosynthesis proteins"/>
    <property type="match status" value="1"/>
</dbReference>
<dbReference type="PANTHER" id="PTHR43232:SF2">
    <property type="entry name" value="MOLYBDENUM COFACTOR BIOSYNTHESIS PROTEIN B"/>
    <property type="match status" value="1"/>
</dbReference>
<dbReference type="PIRSF" id="PIRSF006443">
    <property type="entry name" value="MoaB"/>
    <property type="match status" value="1"/>
</dbReference>
<dbReference type="UniPathway" id="UPA00344"/>
<dbReference type="GO" id="GO:0005829">
    <property type="term" value="C:cytosol"/>
    <property type="evidence" value="ECO:0007669"/>
    <property type="project" value="TreeGrafter"/>
</dbReference>
<dbReference type="PANTHER" id="PTHR43232">
    <property type="entry name" value="MOLYBDENUM COFACTOR BIOSYNTHESIS PROTEIN B"/>
    <property type="match status" value="1"/>
</dbReference>
<comment type="similarity">
    <text evidence="3 5">Belongs to the MoaB/Mog family.</text>
</comment>
<evidence type="ECO:0000256" key="1">
    <source>
        <dbReference type="ARBA" id="ARBA00003487"/>
    </source>
</evidence>
<name>A0A520XEN6_9DELT</name>
<organism evidence="7 8">
    <name type="scientific">Candidatus Acidulodesulfobacterium acidiphilum</name>
    <dbReference type="NCBI Taxonomy" id="2597224"/>
    <lineage>
        <taxon>Bacteria</taxon>
        <taxon>Deltaproteobacteria</taxon>
        <taxon>Candidatus Acidulodesulfobacterales</taxon>
        <taxon>Candidatus Acidulodesulfobacterium</taxon>
    </lineage>
</organism>
<evidence type="ECO:0000256" key="2">
    <source>
        <dbReference type="ARBA" id="ARBA00005046"/>
    </source>
</evidence>
<gene>
    <name evidence="7" type="ORF">EVJ48_03885</name>
</gene>
<accession>A0A520XEN6</accession>
<evidence type="ECO:0000313" key="7">
    <source>
        <dbReference type="EMBL" id="RZV39659.1"/>
    </source>
</evidence>
<dbReference type="Gene3D" id="3.40.980.10">
    <property type="entry name" value="MoaB/Mog-like domain"/>
    <property type="match status" value="1"/>
</dbReference>
<proteinExistence type="inferred from homology"/>
<evidence type="ECO:0000256" key="3">
    <source>
        <dbReference type="ARBA" id="ARBA00006112"/>
    </source>
</evidence>
<dbReference type="EMBL" id="SHMQ01000007">
    <property type="protein sequence ID" value="RZV39659.1"/>
    <property type="molecule type" value="Genomic_DNA"/>
</dbReference>
<dbReference type="CDD" id="cd00886">
    <property type="entry name" value="MogA_MoaB"/>
    <property type="match status" value="1"/>
</dbReference>
<dbReference type="InterPro" id="IPR001453">
    <property type="entry name" value="MoaB/Mog_dom"/>
</dbReference>
<comment type="function">
    <text evidence="1 5">May be involved in the biosynthesis of molybdopterin.</text>
</comment>
<feature type="domain" description="MoaB/Mog" evidence="6">
    <location>
        <begin position="19"/>
        <end position="166"/>
    </location>
</feature>
<evidence type="ECO:0000256" key="5">
    <source>
        <dbReference type="PIRNR" id="PIRNR006443"/>
    </source>
</evidence>
<dbReference type="InterPro" id="IPR036425">
    <property type="entry name" value="MoaB/Mog-like_dom_sf"/>
</dbReference>
<dbReference type="Proteomes" id="UP000322454">
    <property type="component" value="Unassembled WGS sequence"/>
</dbReference>
<dbReference type="SMART" id="SM00852">
    <property type="entry name" value="MoCF_biosynth"/>
    <property type="match status" value="1"/>
</dbReference>
<dbReference type="FunFam" id="3.40.980.10:FF:000006">
    <property type="entry name" value="Molybdenum cofactor biosynthesis protein B"/>
    <property type="match status" value="1"/>
</dbReference>
<evidence type="ECO:0000259" key="6">
    <source>
        <dbReference type="SMART" id="SM00852"/>
    </source>
</evidence>
<evidence type="ECO:0000256" key="4">
    <source>
        <dbReference type="ARBA" id="ARBA00015262"/>
    </source>
</evidence>
<sequence length="175" mass="19279">MGHIEHKKNINANKPLNVYIITLSDSRKESEDESGDYIKKALASAGHEVSGYALIKDDEDLLESLIVKVCGAEHKPKIDSVIINGGTGVSYKDITYETLKNIYDKELYGFGELFRSLSYNEIGTSAIMSRASAGIYNGKVIFSVPGSINAVTLAMNNIILKEMGHLYYEISKHLS</sequence>
<dbReference type="GO" id="GO:0006777">
    <property type="term" value="P:Mo-molybdopterin cofactor biosynthetic process"/>
    <property type="evidence" value="ECO:0007669"/>
    <property type="project" value="UniProtKB-UniRule"/>
</dbReference>
<dbReference type="NCBIfam" id="TIGR00177">
    <property type="entry name" value="molyb_syn"/>
    <property type="match status" value="1"/>
</dbReference>